<dbReference type="GO" id="GO:0070205">
    <property type="term" value="F:2-succinyl-6-hydroxy-2,4-cyclohexadiene-1-carboxylate synthase activity"/>
    <property type="evidence" value="ECO:0007669"/>
    <property type="project" value="UniProtKB-EC"/>
</dbReference>
<dbReference type="InterPro" id="IPR051044">
    <property type="entry name" value="MAG_DAG_Lipase"/>
</dbReference>
<feature type="domain" description="Serine aminopeptidase S33" evidence="2">
    <location>
        <begin position="80"/>
        <end position="252"/>
    </location>
</feature>
<proteinExistence type="predicted"/>
<dbReference type="InterPro" id="IPR022742">
    <property type="entry name" value="Hydrolase_4"/>
</dbReference>
<evidence type="ECO:0000313" key="4">
    <source>
        <dbReference type="Proteomes" id="UP000838160"/>
    </source>
</evidence>
<feature type="signal peptide" evidence="1">
    <location>
        <begin position="1"/>
        <end position="20"/>
    </location>
</feature>
<comment type="caution">
    <text evidence="3">The sequence shown here is derived from an EMBL/GenBank/DDBJ whole genome shotgun (WGS) entry which is preliminary data.</text>
</comment>
<dbReference type="Pfam" id="PF12146">
    <property type="entry name" value="Hydrolase_4"/>
    <property type="match status" value="1"/>
</dbReference>
<protein>
    <submittedName>
        <fullName evidence="3">2-succinyl-6-hydroxy-2, 4-cyclohexadiene-1-carboxylate synthase</fullName>
        <ecNumber evidence="3">4.2.99.20</ecNumber>
    </submittedName>
</protein>
<dbReference type="PROSITE" id="PS51257">
    <property type="entry name" value="PROKAR_LIPOPROTEIN"/>
    <property type="match status" value="1"/>
</dbReference>
<dbReference type="Gene3D" id="3.40.50.1820">
    <property type="entry name" value="alpha/beta hydrolase"/>
    <property type="match status" value="1"/>
</dbReference>
<accession>A0ABN8DPY8</accession>
<feature type="chain" id="PRO_5045791973" evidence="1">
    <location>
        <begin position="21"/>
        <end position="383"/>
    </location>
</feature>
<organism evidence="3 4">
    <name type="scientific">Vibrio hippocampi</name>
    <dbReference type="NCBI Taxonomy" id="654686"/>
    <lineage>
        <taxon>Bacteria</taxon>
        <taxon>Pseudomonadati</taxon>
        <taxon>Pseudomonadota</taxon>
        <taxon>Gammaproteobacteria</taxon>
        <taxon>Vibrionales</taxon>
        <taxon>Vibrionaceae</taxon>
        <taxon>Vibrio</taxon>
    </lineage>
</organism>
<dbReference type="EMBL" id="CAKLCM010000003">
    <property type="protein sequence ID" value="CAH0530432.1"/>
    <property type="molecule type" value="Genomic_DNA"/>
</dbReference>
<dbReference type="Proteomes" id="UP000838160">
    <property type="component" value="Unassembled WGS sequence"/>
</dbReference>
<reference evidence="3" key="1">
    <citation type="submission" date="2021-12" db="EMBL/GenBank/DDBJ databases">
        <authorList>
            <person name="Rodrigo-Torres L."/>
            <person name="Arahal R. D."/>
            <person name="Lucena T."/>
        </authorList>
    </citation>
    <scope>NUCLEOTIDE SEQUENCE</scope>
    <source>
        <strain evidence="3">CECT 8226</strain>
    </source>
</reference>
<dbReference type="SUPFAM" id="SSF53474">
    <property type="entry name" value="alpha/beta-Hydrolases"/>
    <property type="match status" value="1"/>
</dbReference>
<dbReference type="EC" id="4.2.99.20" evidence="3"/>
<name>A0ABN8DPY8_9VIBR</name>
<evidence type="ECO:0000259" key="2">
    <source>
        <dbReference type="Pfam" id="PF12146"/>
    </source>
</evidence>
<evidence type="ECO:0000313" key="3">
    <source>
        <dbReference type="EMBL" id="CAH0530432.1"/>
    </source>
</evidence>
<keyword evidence="4" id="KW-1185">Reference proteome</keyword>
<dbReference type="InterPro" id="IPR029058">
    <property type="entry name" value="AB_hydrolase_fold"/>
</dbReference>
<evidence type="ECO:0000256" key="1">
    <source>
        <dbReference type="SAM" id="SignalP"/>
    </source>
</evidence>
<dbReference type="PANTHER" id="PTHR11614">
    <property type="entry name" value="PHOSPHOLIPASE-RELATED"/>
    <property type="match status" value="1"/>
</dbReference>
<keyword evidence="1" id="KW-0732">Signal</keyword>
<gene>
    <name evidence="3" type="primary">menH_5</name>
    <name evidence="3" type="ORF">VHP8226_04064</name>
</gene>
<sequence>MKSLFSLVVGLLLLAGCATPDQYQADLHQSEHYYNYIQPDFDHYLAATEDWLLENRAFISQDKAREMQMNMPFQMGSPDSDKAILLVHGLGDSPFSFRDVAQSLVTQGFYVQTLLLPGHGSNPAHMAHATYSDWQLLVHHYATMLRGNHQQVWLGGFSTGGNLVTIHAMEEGNIDGLMLFSPGFQTVTPVLEKLTPFVSLFTDGWTAPERNFAKYNSAPIVAALAYSESAKVLRDKLKHNTLTMPTLMVVSEADSVIDAKALANYFENHFINPNSQMIWYGSEQAVQGMENVAVYSMKRDDLHISTASHMSSLFAPENRYYGQHAEKLICENSFSESDRDACERGEPVWFSAWGYTEDNKVHARLTWNPYFKQLQSTMATMVQ</sequence>
<keyword evidence="3" id="KW-0456">Lyase</keyword>